<organism evidence="18 19">
    <name type="scientific">Furculomyces boomerangus</name>
    <dbReference type="NCBI Taxonomy" id="61424"/>
    <lineage>
        <taxon>Eukaryota</taxon>
        <taxon>Fungi</taxon>
        <taxon>Fungi incertae sedis</taxon>
        <taxon>Zoopagomycota</taxon>
        <taxon>Kickxellomycotina</taxon>
        <taxon>Harpellomycetes</taxon>
        <taxon>Harpellales</taxon>
        <taxon>Harpellaceae</taxon>
        <taxon>Furculomyces</taxon>
    </lineage>
</organism>
<dbReference type="OrthoDB" id="308383at2759"/>
<dbReference type="GO" id="GO:0003723">
    <property type="term" value="F:RNA binding"/>
    <property type="evidence" value="ECO:0007669"/>
    <property type="project" value="UniProtKB-UniRule"/>
</dbReference>
<feature type="domain" description="Post-SET" evidence="17">
    <location>
        <begin position="1088"/>
        <end position="1104"/>
    </location>
</feature>
<keyword evidence="13" id="KW-0694">RNA-binding</keyword>
<dbReference type="InterPro" id="IPR024657">
    <property type="entry name" value="COMPASS_Set1_N-SET"/>
</dbReference>
<gene>
    <name evidence="18" type="ORF">BB559_003681</name>
</gene>
<dbReference type="EC" id="2.1.1.354" evidence="2"/>
<dbReference type="InterPro" id="IPR035979">
    <property type="entry name" value="RBD_domain_sf"/>
</dbReference>
<dbReference type="AlphaFoldDB" id="A0A2T9YJM2"/>
<evidence type="ECO:0000259" key="16">
    <source>
        <dbReference type="PROSITE" id="PS50280"/>
    </source>
</evidence>
<dbReference type="Pfam" id="PF00076">
    <property type="entry name" value="RRM_1"/>
    <property type="match status" value="1"/>
</dbReference>
<dbReference type="Proteomes" id="UP000245699">
    <property type="component" value="Unassembled WGS sequence"/>
</dbReference>
<feature type="compositionally biased region" description="Basic and acidic residues" evidence="14">
    <location>
        <begin position="32"/>
        <end position="41"/>
    </location>
</feature>
<feature type="region of interest" description="Disordered" evidence="14">
    <location>
        <begin position="576"/>
        <end position="632"/>
    </location>
</feature>
<dbReference type="STRING" id="61424.A0A2T9YJM2"/>
<dbReference type="PROSITE" id="PS50280">
    <property type="entry name" value="SET"/>
    <property type="match status" value="1"/>
</dbReference>
<dbReference type="InterPro" id="IPR003616">
    <property type="entry name" value="Post-SET_dom"/>
</dbReference>
<sequence length="1104" mass="124905">MNKPKENGHSSKNPKPHSHYSSSQNQLTTDPEPLKTHKEHSSFLPNPTNINSHTTLKKSSLPRHSNKNPDISPVNLIHSDPRRSSTYSNFRKKAENTKILNSVAFEYDKHSVQKSPNFSIVVYNLSPLITSEHLEEFFNDFGNVSKINIARDLSTGMSLGIVLIEFSNSRDTLIHPRISAKNVLTNQPLLKSEFGNVKISTNQLGLYEALVKKAHLQAQRDSFPRKELPNSPKNDSIIFGKPNSVRITTSTNLKITTNCDSIKIDQQTHESTIPSHLKKCIDKLNPLHILPYENCWYVVLDSEKSVNRAISEIEHLKLDISKYVISPLKSSNDPVIKDLIEKKLNILNSNIKPETKLNNNHPEETAKKTHEMLISRLNKNFVTKNSRKKIIDSLANSFLLDLKKRLLGKVIFEKIKDSNASIAPNLTSLANSSKNIPHVGHLNKDTDIFSAVKTISNFKRVLNSSELHPIEKNNLPTNYSSLPSFKRSVKPQKDKDQSITSDNDSKSSTYRKKSELSNSKDNKPLDKIDKKEYRNHGIKQETSDDDESNDLRNGSSLKKNKIINKIDETGLNYKENSGSYSNLRKNSRLKYPDEMENKPNKKQKIEIKTEDSYHNLDQDVKNPDTSSTLDFNNEIKSQVDIKEESQEERYPNFVLSFEETKDLNIKTDANTMNSSEFETEFGQESDSNSDFEYQDGKSKSRKSSRPPKRTQLLKSKQKNVQVKTKTNKNIPVSANFSDTKEPLDSNLLDVGNESSITDMKSPRELKPIDEKNTDIAVDFEDTFVHSTGSARTEGYYKIQKNDKSKYLLPLLPQLHWSANFFTSLKINTSMIDINTILGTFPNSNHTKNKGIIQAPKVTFDKSAQVPSTVGNYARVYGTGTPEYGKSTQTSTTTASGSMSRSQRAANRKLRVQLSQYKPSHDSETENIKSNSVHRQTSGEVPLGNENKMETLQLNALDSRTKSLFFAKSGIHDFGLFAKEKIYSGEFVIEYIGERIRSIIADLREKRYSKVKELSDCIYLFRIDTETVIDATFKGNISRFVNHSCSPNCIAKVIVVDGSKRIGIYAKADIEIGDEITYDYKFSYEDSDEKIPCLCGSATCRGFLN</sequence>
<feature type="compositionally biased region" description="Polar residues" evidence="14">
    <location>
        <begin position="623"/>
        <end position="632"/>
    </location>
</feature>
<evidence type="ECO:0000256" key="12">
    <source>
        <dbReference type="ARBA" id="ARBA00049129"/>
    </source>
</evidence>
<feature type="region of interest" description="Disordered" evidence="14">
    <location>
        <begin position="1"/>
        <end position="88"/>
    </location>
</feature>
<dbReference type="SMART" id="SM00508">
    <property type="entry name" value="PostSET"/>
    <property type="match status" value="1"/>
</dbReference>
<comment type="catalytic activity">
    <reaction evidence="10">
        <text>L-lysyl(4)-[histone H3] + 3 S-adenosyl-L-methionine = N(6),N(6),N(6)-trimethyl-L-lysyl(4)-[histone H3] + 3 S-adenosyl-L-homocysteine + 3 H(+)</text>
        <dbReference type="Rhea" id="RHEA:60260"/>
        <dbReference type="Rhea" id="RHEA-COMP:15537"/>
        <dbReference type="Rhea" id="RHEA-COMP:15547"/>
        <dbReference type="ChEBI" id="CHEBI:15378"/>
        <dbReference type="ChEBI" id="CHEBI:29969"/>
        <dbReference type="ChEBI" id="CHEBI:57856"/>
        <dbReference type="ChEBI" id="CHEBI:59789"/>
        <dbReference type="ChEBI" id="CHEBI:61961"/>
        <dbReference type="EC" id="2.1.1.354"/>
    </reaction>
</comment>
<feature type="compositionally biased region" description="Polar residues" evidence="14">
    <location>
        <begin position="43"/>
        <end position="58"/>
    </location>
</feature>
<feature type="compositionally biased region" description="Low complexity" evidence="14">
    <location>
        <begin position="886"/>
        <end position="901"/>
    </location>
</feature>
<keyword evidence="6" id="KW-0949">S-adenosyl-L-methionine</keyword>
<dbReference type="EMBL" id="MBFT01000358">
    <property type="protein sequence ID" value="PVU92550.1"/>
    <property type="molecule type" value="Genomic_DNA"/>
</dbReference>
<feature type="compositionally biased region" description="Basic and acidic residues" evidence="14">
    <location>
        <begin position="590"/>
        <end position="622"/>
    </location>
</feature>
<evidence type="ECO:0000256" key="9">
    <source>
        <dbReference type="ARBA" id="ARBA00030093"/>
    </source>
</evidence>
<dbReference type="PANTHER" id="PTHR45814">
    <property type="entry name" value="HISTONE-LYSINE N-METHYLTRANSFERASE SETD1"/>
    <property type="match status" value="1"/>
</dbReference>
<keyword evidence="8" id="KW-0539">Nucleus</keyword>
<dbReference type="GO" id="GO:0032259">
    <property type="term" value="P:methylation"/>
    <property type="evidence" value="ECO:0007669"/>
    <property type="project" value="UniProtKB-KW"/>
</dbReference>
<feature type="domain" description="RRM" evidence="15">
    <location>
        <begin position="118"/>
        <end position="171"/>
    </location>
</feature>
<evidence type="ECO:0000256" key="6">
    <source>
        <dbReference type="ARBA" id="ARBA00022691"/>
    </source>
</evidence>
<feature type="compositionally biased region" description="Polar residues" evidence="14">
    <location>
        <begin position="927"/>
        <end position="938"/>
    </location>
</feature>
<protein>
    <recommendedName>
        <fullName evidence="3">Histone-lysine N-methyltransferase, H3 lysine-4 specific</fullName>
        <ecNumber evidence="2">2.1.1.354</ecNumber>
    </recommendedName>
    <alternativeName>
        <fullName evidence="9">SET domain-containing protein 1</fullName>
    </alternativeName>
</protein>
<keyword evidence="4" id="KW-0489">Methyltransferase</keyword>
<feature type="region of interest" description="Disordered" evidence="14">
    <location>
        <begin position="675"/>
        <end position="738"/>
    </location>
</feature>
<dbReference type="GO" id="GO:0140999">
    <property type="term" value="F:histone H3K4 trimethyltransferase activity"/>
    <property type="evidence" value="ECO:0007669"/>
    <property type="project" value="UniProtKB-EC"/>
</dbReference>
<dbReference type="PROSITE" id="PS50102">
    <property type="entry name" value="RRM"/>
    <property type="match status" value="1"/>
</dbReference>
<evidence type="ECO:0000256" key="2">
    <source>
        <dbReference type="ARBA" id="ARBA00012182"/>
    </source>
</evidence>
<evidence type="ECO:0000256" key="10">
    <source>
        <dbReference type="ARBA" id="ARBA00047571"/>
    </source>
</evidence>
<feature type="compositionally biased region" description="Basic and acidic residues" evidence="14">
    <location>
        <begin position="512"/>
        <end position="542"/>
    </location>
</feature>
<accession>A0A2T9YJM2</accession>
<comment type="catalytic activity">
    <reaction evidence="12">
        <text>N(6),N(6)-dimethyl-L-lysyl(4)-[histone H3] + S-adenosyl-L-methionine = N(6),N(6),N(6)-trimethyl-L-lysyl(4)-[histone H3] + S-adenosyl-L-homocysteine + H(+)</text>
        <dbReference type="Rhea" id="RHEA:60272"/>
        <dbReference type="Rhea" id="RHEA-COMP:15537"/>
        <dbReference type="Rhea" id="RHEA-COMP:15540"/>
        <dbReference type="ChEBI" id="CHEBI:15378"/>
        <dbReference type="ChEBI" id="CHEBI:57856"/>
        <dbReference type="ChEBI" id="CHEBI:59789"/>
        <dbReference type="ChEBI" id="CHEBI:61961"/>
        <dbReference type="ChEBI" id="CHEBI:61976"/>
    </reaction>
</comment>
<feature type="domain" description="SET" evidence="16">
    <location>
        <begin position="961"/>
        <end position="1080"/>
    </location>
</feature>
<dbReference type="GO" id="GO:0048188">
    <property type="term" value="C:Set1C/COMPASS complex"/>
    <property type="evidence" value="ECO:0007669"/>
    <property type="project" value="TreeGrafter"/>
</dbReference>
<evidence type="ECO:0000256" key="11">
    <source>
        <dbReference type="ARBA" id="ARBA00047583"/>
    </source>
</evidence>
<reference evidence="18 19" key="1">
    <citation type="journal article" date="2018" name="MBio">
        <title>Comparative Genomics Reveals the Core Gene Toolbox for the Fungus-Insect Symbiosis.</title>
        <authorList>
            <person name="Wang Y."/>
            <person name="Stata M."/>
            <person name="Wang W."/>
            <person name="Stajich J.E."/>
            <person name="White M.M."/>
            <person name="Moncalvo J.M."/>
        </authorList>
    </citation>
    <scope>NUCLEOTIDE SEQUENCE [LARGE SCALE GENOMIC DNA]</scope>
    <source>
        <strain evidence="18 19">AUS-77-4</strain>
    </source>
</reference>
<dbReference type="InterPro" id="IPR046341">
    <property type="entry name" value="SET_dom_sf"/>
</dbReference>
<dbReference type="SUPFAM" id="SSF82199">
    <property type="entry name" value="SET domain"/>
    <property type="match status" value="1"/>
</dbReference>
<dbReference type="PROSITE" id="PS50868">
    <property type="entry name" value="POST_SET"/>
    <property type="match status" value="1"/>
</dbReference>
<evidence type="ECO:0000256" key="13">
    <source>
        <dbReference type="PROSITE-ProRule" id="PRU00176"/>
    </source>
</evidence>
<comment type="catalytic activity">
    <reaction evidence="11">
        <text>N(6)-methyl-L-lysyl(4)-[histone H3] + S-adenosyl-L-methionine = N(6),N(6)-dimethyl-L-lysyl(4)-[histone H3] + S-adenosyl-L-homocysteine + H(+)</text>
        <dbReference type="Rhea" id="RHEA:60268"/>
        <dbReference type="Rhea" id="RHEA-COMP:15540"/>
        <dbReference type="Rhea" id="RHEA-COMP:15543"/>
        <dbReference type="ChEBI" id="CHEBI:15378"/>
        <dbReference type="ChEBI" id="CHEBI:57856"/>
        <dbReference type="ChEBI" id="CHEBI:59789"/>
        <dbReference type="ChEBI" id="CHEBI:61929"/>
        <dbReference type="ChEBI" id="CHEBI:61976"/>
    </reaction>
</comment>
<dbReference type="Gene3D" id="2.170.270.10">
    <property type="entry name" value="SET domain"/>
    <property type="match status" value="1"/>
</dbReference>
<feature type="region of interest" description="Disordered" evidence="14">
    <location>
        <begin position="916"/>
        <end position="942"/>
    </location>
</feature>
<dbReference type="SMART" id="SM00317">
    <property type="entry name" value="SET"/>
    <property type="match status" value="1"/>
</dbReference>
<feature type="compositionally biased region" description="Acidic residues" evidence="14">
    <location>
        <begin position="677"/>
        <end position="693"/>
    </location>
</feature>
<proteinExistence type="predicted"/>
<evidence type="ECO:0000259" key="17">
    <source>
        <dbReference type="PROSITE" id="PS50868"/>
    </source>
</evidence>
<evidence type="ECO:0000256" key="4">
    <source>
        <dbReference type="ARBA" id="ARBA00022603"/>
    </source>
</evidence>
<feature type="compositionally biased region" description="Low complexity" evidence="14">
    <location>
        <begin position="718"/>
        <end position="729"/>
    </location>
</feature>
<evidence type="ECO:0000256" key="8">
    <source>
        <dbReference type="ARBA" id="ARBA00023242"/>
    </source>
</evidence>
<dbReference type="Pfam" id="PF00856">
    <property type="entry name" value="SET"/>
    <property type="match status" value="1"/>
</dbReference>
<dbReference type="SUPFAM" id="SSF54928">
    <property type="entry name" value="RNA-binding domain, RBD"/>
    <property type="match status" value="1"/>
</dbReference>
<keyword evidence="5" id="KW-0808">Transferase</keyword>
<dbReference type="Pfam" id="PF11764">
    <property type="entry name" value="N-SET"/>
    <property type="match status" value="1"/>
</dbReference>
<evidence type="ECO:0000313" key="18">
    <source>
        <dbReference type="EMBL" id="PVU92550.1"/>
    </source>
</evidence>
<dbReference type="InterPro" id="IPR001214">
    <property type="entry name" value="SET_dom"/>
</dbReference>
<dbReference type="CDD" id="cd00590">
    <property type="entry name" value="RRM_SF"/>
    <property type="match status" value="1"/>
</dbReference>
<feature type="compositionally biased region" description="Polar residues" evidence="14">
    <location>
        <begin position="498"/>
        <end position="508"/>
    </location>
</feature>
<evidence type="ECO:0000256" key="7">
    <source>
        <dbReference type="ARBA" id="ARBA00022853"/>
    </source>
</evidence>
<keyword evidence="7" id="KW-0156">Chromatin regulator</keyword>
<name>A0A2T9YJM2_9FUNG</name>
<dbReference type="Gene3D" id="3.30.70.330">
    <property type="match status" value="1"/>
</dbReference>
<comment type="subcellular location">
    <subcellularLocation>
        <location evidence="1">Nucleus</location>
    </subcellularLocation>
</comment>
<feature type="compositionally biased region" description="Polar residues" evidence="14">
    <location>
        <begin position="474"/>
        <end position="483"/>
    </location>
</feature>
<dbReference type="InterPro" id="IPR000504">
    <property type="entry name" value="RRM_dom"/>
</dbReference>
<feature type="compositionally biased region" description="Polar residues" evidence="14">
    <location>
        <begin position="19"/>
        <end position="29"/>
    </location>
</feature>
<dbReference type="PANTHER" id="PTHR45814:SF2">
    <property type="entry name" value="HISTONE-LYSINE N-METHYLTRANSFERASE SETD1"/>
    <property type="match status" value="1"/>
</dbReference>
<evidence type="ECO:0000313" key="19">
    <source>
        <dbReference type="Proteomes" id="UP000245699"/>
    </source>
</evidence>
<evidence type="ECO:0000259" key="15">
    <source>
        <dbReference type="PROSITE" id="PS50102"/>
    </source>
</evidence>
<dbReference type="SMART" id="SM00360">
    <property type="entry name" value="RRM"/>
    <property type="match status" value="1"/>
</dbReference>
<dbReference type="InterPro" id="IPR044570">
    <property type="entry name" value="Set1-like"/>
</dbReference>
<feature type="compositionally biased region" description="Basic residues" evidence="14">
    <location>
        <begin position="699"/>
        <end position="708"/>
    </location>
</feature>
<keyword evidence="19" id="KW-1185">Reference proteome</keyword>
<evidence type="ECO:0000256" key="5">
    <source>
        <dbReference type="ARBA" id="ARBA00022679"/>
    </source>
</evidence>
<dbReference type="CDD" id="cd10518">
    <property type="entry name" value="SET_SETD1-like"/>
    <property type="match status" value="1"/>
</dbReference>
<evidence type="ECO:0000256" key="14">
    <source>
        <dbReference type="SAM" id="MobiDB-lite"/>
    </source>
</evidence>
<comment type="caution">
    <text evidence="18">The sequence shown here is derived from an EMBL/GenBank/DDBJ whole genome shotgun (WGS) entry which is preliminary data.</text>
</comment>
<feature type="region of interest" description="Disordered" evidence="14">
    <location>
        <begin position="470"/>
        <end position="555"/>
    </location>
</feature>
<dbReference type="InterPro" id="IPR012677">
    <property type="entry name" value="Nucleotide-bd_a/b_plait_sf"/>
</dbReference>
<evidence type="ECO:0000256" key="3">
    <source>
        <dbReference type="ARBA" id="ARBA00015839"/>
    </source>
</evidence>
<evidence type="ECO:0000256" key="1">
    <source>
        <dbReference type="ARBA" id="ARBA00004123"/>
    </source>
</evidence>
<feature type="region of interest" description="Disordered" evidence="14">
    <location>
        <begin position="878"/>
        <end position="904"/>
    </location>
</feature>